<sequence length="270" mass="30011">MRFNLERKRTVICQPSDRSPTDDTDTFRAASTSPSRKFQLSNKIIDRACAYSGLLYTSFSFIFFIASGNFPPAAPTLTAEQVVQHYQEHNVGYKVGASFFVLSGAFYGSFTAAMSQQMKRIPGVGHSLISAQEVSGAWACITFSVPAIFFATTAYRLERPPEITQALNDLSWMMTFMPFAPFIVQNWAFAFAILLDKRAKPLFPRLVAWVNLSSPILLGSGIAMHCVKRGPLAWNGALTFWLTAVVFGIQSIVNIVFTVKAIETELEEDF</sequence>
<evidence type="ECO:0000256" key="1">
    <source>
        <dbReference type="SAM" id="Phobius"/>
    </source>
</evidence>
<feature type="transmembrane region" description="Helical" evidence="1">
    <location>
        <begin position="91"/>
        <end position="113"/>
    </location>
</feature>
<dbReference type="OrthoDB" id="3449024at2759"/>
<keyword evidence="1" id="KW-1133">Transmembrane helix</keyword>
<gene>
    <name evidence="2" type="ORF">K458DRAFT_312055</name>
</gene>
<accession>A0A6G1IQT7</accession>
<name>A0A6G1IQT7_9PLEO</name>
<feature type="transmembrane region" description="Helical" evidence="1">
    <location>
        <begin position="48"/>
        <end position="71"/>
    </location>
</feature>
<feature type="transmembrane region" description="Helical" evidence="1">
    <location>
        <begin position="206"/>
        <end position="225"/>
    </location>
</feature>
<feature type="transmembrane region" description="Helical" evidence="1">
    <location>
        <begin position="237"/>
        <end position="257"/>
    </location>
</feature>
<keyword evidence="3" id="KW-1185">Reference proteome</keyword>
<keyword evidence="1" id="KW-0472">Membrane</keyword>
<reference evidence="2" key="1">
    <citation type="journal article" date="2020" name="Stud. Mycol.">
        <title>101 Dothideomycetes genomes: a test case for predicting lifestyles and emergence of pathogens.</title>
        <authorList>
            <person name="Haridas S."/>
            <person name="Albert R."/>
            <person name="Binder M."/>
            <person name="Bloem J."/>
            <person name="Labutti K."/>
            <person name="Salamov A."/>
            <person name="Andreopoulos B."/>
            <person name="Baker S."/>
            <person name="Barry K."/>
            <person name="Bills G."/>
            <person name="Bluhm B."/>
            <person name="Cannon C."/>
            <person name="Castanera R."/>
            <person name="Culley D."/>
            <person name="Daum C."/>
            <person name="Ezra D."/>
            <person name="Gonzalez J."/>
            <person name="Henrissat B."/>
            <person name="Kuo A."/>
            <person name="Liang C."/>
            <person name="Lipzen A."/>
            <person name="Lutzoni F."/>
            <person name="Magnuson J."/>
            <person name="Mondo S."/>
            <person name="Nolan M."/>
            <person name="Ohm R."/>
            <person name="Pangilinan J."/>
            <person name="Park H.-J."/>
            <person name="Ramirez L."/>
            <person name="Alfaro M."/>
            <person name="Sun H."/>
            <person name="Tritt A."/>
            <person name="Yoshinaga Y."/>
            <person name="Zwiers L.-H."/>
            <person name="Turgeon B."/>
            <person name="Goodwin S."/>
            <person name="Spatafora J."/>
            <person name="Crous P."/>
            <person name="Grigoriev I."/>
        </authorList>
    </citation>
    <scope>NUCLEOTIDE SEQUENCE</scope>
    <source>
        <strain evidence="2">CBS 122367</strain>
    </source>
</reference>
<dbReference type="Proteomes" id="UP000799291">
    <property type="component" value="Unassembled WGS sequence"/>
</dbReference>
<evidence type="ECO:0000313" key="3">
    <source>
        <dbReference type="Proteomes" id="UP000799291"/>
    </source>
</evidence>
<feature type="transmembrane region" description="Helical" evidence="1">
    <location>
        <begin position="175"/>
        <end position="194"/>
    </location>
</feature>
<protein>
    <recommendedName>
        <fullName evidence="4">Integral membrane protein</fullName>
    </recommendedName>
</protein>
<dbReference type="AlphaFoldDB" id="A0A6G1IQT7"/>
<evidence type="ECO:0008006" key="4">
    <source>
        <dbReference type="Google" id="ProtNLM"/>
    </source>
</evidence>
<feature type="transmembrane region" description="Helical" evidence="1">
    <location>
        <begin position="134"/>
        <end position="155"/>
    </location>
</feature>
<proteinExistence type="predicted"/>
<dbReference type="EMBL" id="MU005597">
    <property type="protein sequence ID" value="KAF2680333.1"/>
    <property type="molecule type" value="Genomic_DNA"/>
</dbReference>
<keyword evidence="1" id="KW-0812">Transmembrane</keyword>
<evidence type="ECO:0000313" key="2">
    <source>
        <dbReference type="EMBL" id="KAF2680333.1"/>
    </source>
</evidence>
<organism evidence="2 3">
    <name type="scientific">Lentithecium fluviatile CBS 122367</name>
    <dbReference type="NCBI Taxonomy" id="1168545"/>
    <lineage>
        <taxon>Eukaryota</taxon>
        <taxon>Fungi</taxon>
        <taxon>Dikarya</taxon>
        <taxon>Ascomycota</taxon>
        <taxon>Pezizomycotina</taxon>
        <taxon>Dothideomycetes</taxon>
        <taxon>Pleosporomycetidae</taxon>
        <taxon>Pleosporales</taxon>
        <taxon>Massarineae</taxon>
        <taxon>Lentitheciaceae</taxon>
        <taxon>Lentithecium</taxon>
    </lineage>
</organism>